<dbReference type="Proteomes" id="UP001165064">
    <property type="component" value="Unassembled WGS sequence"/>
</dbReference>
<comment type="caution">
    <text evidence="1">The sequence shown here is derived from an EMBL/GenBank/DDBJ whole genome shotgun (WGS) entry which is preliminary data.</text>
</comment>
<protein>
    <submittedName>
        <fullName evidence="1">Unnamed protein product</fullName>
    </submittedName>
</protein>
<accession>A0ACB5SY41</accession>
<dbReference type="EMBL" id="BSXS01001473">
    <property type="protein sequence ID" value="GME76283.1"/>
    <property type="molecule type" value="Genomic_DNA"/>
</dbReference>
<sequence length="913" mass="99426">MSTSAKQKQKQHQLQLQQQQLQQLQAQQQQQQQIDLFGMMSTQFQPPPQVPQQMVQAGKMPVPGQVQMTGQPQFAGPMQQQIPAQIIQTPNGPQLVPQGAAMAQVQTPGQGPVSVPPPQQQRQRQQQQVQSQQDAMISPTLTTAQQLNQRRHSTMMTPANTVMLSPHPVMKTSRGGSSAPTPRPHSSQAQIVVPHPHPSHPGSAQQTPNVGGVAKVVTSQQQQMHHPPTPRINTQISAQWAQMQTSAGGLGATSMSAASSSAMQGPPGVPNGNFSKQQLVQMQQLQQLQATYGNLENNIQVSKRMEEQRRMSRSSNSAGSGVMSPQQQRVRTPSVNGQISPRLATQVSKSAQLQQQQQQQQQQRVPGQPQQSFGIPQAVPAGMKLTPQQQQQLQIQQQQQRQRALALQQQAQAQAQHQRQYQQHGATGRNLQYGSEEIKKNIANIAIVRLSEFTEKLTTMEEPESLEYWHRIINEFFIKQAVIMLNLKHSNDSRSYNFSQNLLPRLFHIVCESGVSEFEINFEMIKANVLNNGSALLEISKAMIRNKYPDGSYVTLNGQCKVQFNKAMKIERFDMTLFKPSTGVALQTIERLIGEVNKQANGNSSNGGPNGANSGSINLSTLHEKLQASQGISNFGFHDNVMRVMQISDVMTCVEPLMYFQKTSHKPSPIEALELFNKSTQGSIGELEQKNLKMQQQLRYMQQQRQLIRSAMMNGRPGAGGARQGVPMGMAGQAHHPNQSQSHTPLGMPPQQQQMGMNSGNSSVHNNHGIVSNASGGVGAGMPMPNGKPIGVPNAAGASVAETRSNSNNSSLHSHSQSPLMAKKRPHDENSNTPNNNNNNNVTPGGLNSAGSFTSLNNGNNNDSTPGAGGNPVKQQNTGLAASGLKKLDLGNSGLNKRRKMANSSTGNNTGNT</sequence>
<reference evidence="1" key="1">
    <citation type="submission" date="2023-04" db="EMBL/GenBank/DDBJ databases">
        <title>Ambrosiozyma monospora NBRC 10751.</title>
        <authorList>
            <person name="Ichikawa N."/>
            <person name="Sato H."/>
            <person name="Tonouchi N."/>
        </authorList>
    </citation>
    <scope>NUCLEOTIDE SEQUENCE</scope>
    <source>
        <strain evidence="1">NBRC 10751</strain>
    </source>
</reference>
<evidence type="ECO:0000313" key="2">
    <source>
        <dbReference type="Proteomes" id="UP001165064"/>
    </source>
</evidence>
<name>A0ACB5SY41_AMBMO</name>
<gene>
    <name evidence="1" type="ORF">Amon02_000252900</name>
</gene>
<evidence type="ECO:0000313" key="1">
    <source>
        <dbReference type="EMBL" id="GME76283.1"/>
    </source>
</evidence>
<keyword evidence="2" id="KW-1185">Reference proteome</keyword>
<organism evidence="1 2">
    <name type="scientific">Ambrosiozyma monospora</name>
    <name type="common">Yeast</name>
    <name type="synonym">Endomycopsis monosporus</name>
    <dbReference type="NCBI Taxonomy" id="43982"/>
    <lineage>
        <taxon>Eukaryota</taxon>
        <taxon>Fungi</taxon>
        <taxon>Dikarya</taxon>
        <taxon>Ascomycota</taxon>
        <taxon>Saccharomycotina</taxon>
        <taxon>Pichiomycetes</taxon>
        <taxon>Pichiales</taxon>
        <taxon>Pichiaceae</taxon>
        <taxon>Ambrosiozyma</taxon>
    </lineage>
</organism>
<proteinExistence type="predicted"/>